<evidence type="ECO:0000313" key="2">
    <source>
        <dbReference type="Proteomes" id="UP000004226"/>
    </source>
</evidence>
<name>D0GKF9_9FUSO</name>
<reference evidence="1 2" key="1">
    <citation type="submission" date="2009-10" db="EMBL/GenBank/DDBJ databases">
        <authorList>
            <person name="Harkins D.M."/>
            <person name="Madupu R."/>
            <person name="Durkin A.S."/>
            <person name="Torralba M."/>
            <person name="Methe B."/>
            <person name="Sutton G.G."/>
            <person name="Strausberg R.L."/>
            <person name="Nelson K.E."/>
        </authorList>
    </citation>
    <scope>NUCLEOTIDE SEQUENCE [LARGE SCALE GENOMIC DNA]</scope>
    <source>
        <strain evidence="1 2">F0264</strain>
    </source>
</reference>
<dbReference type="Proteomes" id="UP000004226">
    <property type="component" value="Unassembled WGS sequence"/>
</dbReference>
<feature type="non-terminal residue" evidence="1">
    <location>
        <position position="1"/>
    </location>
</feature>
<dbReference type="RefSeq" id="WP_006806966.1">
    <property type="nucleotide sequence ID" value="NZ_ADAD01000077.1"/>
</dbReference>
<sequence>RTSKTREKNGGGAIDNEKYESGVKEAIKDVAKRPLNKKEQIDGLILILPENTSINTKLGNVIDLKTGYGLPIIISNNRACVEKKIRDNLYYGINYDKYVSGIKEIVQNIIKANGFTKTCSK</sequence>
<organism evidence="1 2">
    <name type="scientific">Pseudoleptotrichia goodfellowii F0264</name>
    <dbReference type="NCBI Taxonomy" id="596323"/>
    <lineage>
        <taxon>Bacteria</taxon>
        <taxon>Fusobacteriati</taxon>
        <taxon>Fusobacteriota</taxon>
        <taxon>Fusobacteriia</taxon>
        <taxon>Fusobacteriales</taxon>
        <taxon>Leptotrichiaceae</taxon>
        <taxon>Pseudoleptotrichia</taxon>
    </lineage>
</organism>
<proteinExistence type="predicted"/>
<keyword evidence="2" id="KW-1185">Reference proteome</keyword>
<protein>
    <submittedName>
        <fullName evidence="1">Uncharacterized protein</fullName>
    </submittedName>
</protein>
<gene>
    <name evidence="1" type="ORF">HMPREF0554_2438</name>
</gene>
<dbReference type="AlphaFoldDB" id="D0GKF9"/>
<accession>D0GKF9</accession>
<evidence type="ECO:0000313" key="1">
    <source>
        <dbReference type="EMBL" id="EEY35422.1"/>
    </source>
</evidence>
<dbReference type="EMBL" id="ADAD01000077">
    <property type="protein sequence ID" value="EEY35422.1"/>
    <property type="molecule type" value="Genomic_DNA"/>
</dbReference>
<comment type="caution">
    <text evidence="1">The sequence shown here is derived from an EMBL/GenBank/DDBJ whole genome shotgun (WGS) entry which is preliminary data.</text>
</comment>